<reference evidence="2" key="1">
    <citation type="submission" date="2020-05" db="EMBL/GenBank/DDBJ databases">
        <authorList>
            <person name="Zhu T."/>
            <person name="Keshari N."/>
            <person name="Lu X."/>
        </authorList>
    </citation>
    <scope>NUCLEOTIDE SEQUENCE</scope>
    <source>
        <strain evidence="2">NK1-22</strain>
    </source>
</reference>
<proteinExistence type="predicted"/>
<dbReference type="EMBL" id="CP053540">
    <property type="protein sequence ID" value="WOB42415.1"/>
    <property type="molecule type" value="Genomic_DNA"/>
</dbReference>
<dbReference type="AlphaFoldDB" id="A0AA97B9E7"/>
<feature type="domain" description="DUF5615" evidence="1">
    <location>
        <begin position="3"/>
        <end position="58"/>
    </location>
</feature>
<protein>
    <submittedName>
        <fullName evidence="2">DUF5615 family PIN-like protein</fullName>
    </submittedName>
</protein>
<dbReference type="InterPro" id="IPR041049">
    <property type="entry name" value="DUF5615"/>
</dbReference>
<dbReference type="KEGG" id="tog:HNI00_04035"/>
<name>A0AA97B9E7_9CYAN</name>
<organism evidence="2">
    <name type="scientific">Thermoleptolyngbya oregonensis NK1-22</name>
    <dbReference type="NCBI Taxonomy" id="2547457"/>
    <lineage>
        <taxon>Bacteria</taxon>
        <taxon>Bacillati</taxon>
        <taxon>Cyanobacteriota</taxon>
        <taxon>Cyanophyceae</taxon>
        <taxon>Oculatellales</taxon>
        <taxon>Oculatellaceae</taxon>
        <taxon>Thermoleptolyngbya</taxon>
    </lineage>
</organism>
<evidence type="ECO:0000313" key="2">
    <source>
        <dbReference type="EMBL" id="WOB42415.1"/>
    </source>
</evidence>
<evidence type="ECO:0000259" key="1">
    <source>
        <dbReference type="Pfam" id="PF18480"/>
    </source>
</evidence>
<dbReference type="Pfam" id="PF18480">
    <property type="entry name" value="DUF5615"/>
    <property type="match status" value="1"/>
</dbReference>
<gene>
    <name evidence="2" type="ORF">HNI00_04035</name>
</gene>
<dbReference type="RefSeq" id="WP_316790897.1">
    <property type="nucleotide sequence ID" value="NZ_CP053540.1"/>
</dbReference>
<accession>A0AA97B9E7</accession>
<sequence>MLKLLADENFDNTIVRGLIRKNPKVDIVRVQDCDLSGKDDPAVLEWAAQQERILLTHDVSTITRYAYDRVRAGQPMPGVLEISVFAPIGAVIDDILLIVECGLQEDLEGQIHYLPF</sequence>